<evidence type="ECO:0000313" key="2">
    <source>
        <dbReference type="EMBL" id="SVA37791.1"/>
    </source>
</evidence>
<dbReference type="AlphaFoldDB" id="A0A381VCQ6"/>
<proteinExistence type="predicted"/>
<accession>A0A381VCQ6</accession>
<gene>
    <name evidence="2" type="ORF">METZ01_LOCUS90645</name>
</gene>
<protein>
    <recommendedName>
        <fullName evidence="1">NERD domain-containing protein</fullName>
    </recommendedName>
</protein>
<dbReference type="Pfam" id="PF08378">
    <property type="entry name" value="NERD"/>
    <property type="match status" value="1"/>
</dbReference>
<feature type="domain" description="NERD" evidence="1">
    <location>
        <begin position="1"/>
        <end position="115"/>
    </location>
</feature>
<organism evidence="2">
    <name type="scientific">marine metagenome</name>
    <dbReference type="NCBI Taxonomy" id="408172"/>
    <lineage>
        <taxon>unclassified sequences</taxon>
        <taxon>metagenomes</taxon>
        <taxon>ecological metagenomes</taxon>
    </lineage>
</organism>
<evidence type="ECO:0000259" key="1">
    <source>
        <dbReference type="PROSITE" id="PS50965"/>
    </source>
</evidence>
<name>A0A381VCQ6_9ZZZZ</name>
<dbReference type="InterPro" id="IPR011528">
    <property type="entry name" value="NERD"/>
</dbReference>
<dbReference type="PROSITE" id="PS50965">
    <property type="entry name" value="NERD"/>
    <property type="match status" value="1"/>
</dbReference>
<sequence length="172" mass="19668">MRLGQMNLLSRVYNAVSVEILCDIQIEDGLGGLIQIDFLLLTARGLVVLDIKEVRGVVFGADKIDEWTVMHQNQRLSFANPQHTLDYRLVAVRQLVRGLPVFGHILFPNEAEFGKGKPKYVILADEFLERYRRPEKLELERLLAAYYPYWEKIKYLSEGASKAVNASLNTLC</sequence>
<dbReference type="EMBL" id="UINC01008396">
    <property type="protein sequence ID" value="SVA37791.1"/>
    <property type="molecule type" value="Genomic_DNA"/>
</dbReference>
<reference evidence="2" key="1">
    <citation type="submission" date="2018-05" db="EMBL/GenBank/DDBJ databases">
        <authorList>
            <person name="Lanie J.A."/>
            <person name="Ng W.-L."/>
            <person name="Kazmierczak K.M."/>
            <person name="Andrzejewski T.M."/>
            <person name="Davidsen T.M."/>
            <person name="Wayne K.J."/>
            <person name="Tettelin H."/>
            <person name="Glass J.I."/>
            <person name="Rusch D."/>
            <person name="Podicherti R."/>
            <person name="Tsui H.-C.T."/>
            <person name="Winkler M.E."/>
        </authorList>
    </citation>
    <scope>NUCLEOTIDE SEQUENCE</scope>
</reference>